<dbReference type="InterPro" id="IPR035994">
    <property type="entry name" value="Nucleoside_phosphorylase_sf"/>
</dbReference>
<dbReference type="GO" id="GO:0003824">
    <property type="term" value="F:catalytic activity"/>
    <property type="evidence" value="ECO:0007669"/>
    <property type="project" value="InterPro"/>
</dbReference>
<dbReference type="EMBL" id="AFQF01003585">
    <property type="protein sequence ID" value="EGU75022.1"/>
    <property type="molecule type" value="Genomic_DNA"/>
</dbReference>
<dbReference type="InterPro" id="IPR036673">
    <property type="entry name" value="Cyanovirin-N_sf"/>
</dbReference>
<organism evidence="3">
    <name type="scientific">Fusarium oxysporum (strain Fo5176)</name>
    <name type="common">Fusarium vascular wilt</name>
    <dbReference type="NCBI Taxonomy" id="660025"/>
    <lineage>
        <taxon>Eukaryota</taxon>
        <taxon>Fungi</taxon>
        <taxon>Dikarya</taxon>
        <taxon>Ascomycota</taxon>
        <taxon>Pezizomycotina</taxon>
        <taxon>Sordariomycetes</taxon>
        <taxon>Hypocreomycetidae</taxon>
        <taxon>Hypocreales</taxon>
        <taxon>Nectriaceae</taxon>
        <taxon>Fusarium</taxon>
        <taxon>Fusarium oxysporum species complex</taxon>
    </lineage>
</organism>
<comment type="caution">
    <text evidence="3">The sequence shown here is derived from an EMBL/GenBank/DDBJ whole genome shotgun (WGS) entry which is preliminary data.</text>
</comment>
<feature type="chain" id="PRO_5003383602" description="Cyanovirin-N domain-containing protein" evidence="1">
    <location>
        <begin position="18"/>
        <end position="768"/>
    </location>
</feature>
<dbReference type="InterPro" id="IPR011058">
    <property type="entry name" value="Cyanovirin-N"/>
</dbReference>
<dbReference type="Gene3D" id="2.30.60.10">
    <property type="entry name" value="Cyanovirin-N"/>
    <property type="match status" value="1"/>
</dbReference>
<gene>
    <name evidence="3" type="ORF">FOXB_14474</name>
</gene>
<dbReference type="AlphaFoldDB" id="F9G742"/>
<dbReference type="Pfam" id="PF08881">
    <property type="entry name" value="CVNH"/>
    <property type="match status" value="1"/>
</dbReference>
<evidence type="ECO:0000256" key="1">
    <source>
        <dbReference type="SAM" id="SignalP"/>
    </source>
</evidence>
<evidence type="ECO:0000313" key="3">
    <source>
        <dbReference type="EMBL" id="EGU75022.1"/>
    </source>
</evidence>
<dbReference type="Gene3D" id="3.40.50.1580">
    <property type="entry name" value="Nucleoside phosphorylase domain"/>
    <property type="match status" value="1"/>
</dbReference>
<dbReference type="OrthoDB" id="5015698at2759"/>
<reference evidence="3" key="1">
    <citation type="journal article" date="2012" name="Mol. Plant Microbe Interact.">
        <title>A highly conserved effector in Fusarium oxysporum is required for full virulence on Arabidopsis.</title>
        <authorList>
            <person name="Thatcher L.F."/>
            <person name="Gardiner D.M."/>
            <person name="Kazan K."/>
            <person name="Manners J."/>
        </authorList>
    </citation>
    <scope>NUCLEOTIDE SEQUENCE [LARGE SCALE GENOMIC DNA]</scope>
    <source>
        <strain evidence="3">Fo5176</strain>
    </source>
</reference>
<dbReference type="PaxDb" id="5507-FOXG_10971P0"/>
<dbReference type="STRING" id="660025.F9G742"/>
<name>F9G742_FUSOF</name>
<dbReference type="SUPFAM" id="SSF51322">
    <property type="entry name" value="Cyanovirin-N"/>
    <property type="match status" value="1"/>
</dbReference>
<dbReference type="GO" id="GO:0009116">
    <property type="term" value="P:nucleoside metabolic process"/>
    <property type="evidence" value="ECO:0007669"/>
    <property type="project" value="InterPro"/>
</dbReference>
<feature type="signal peptide" evidence="1">
    <location>
        <begin position="1"/>
        <end position="17"/>
    </location>
</feature>
<feature type="domain" description="Cyanovirin-N" evidence="2">
    <location>
        <begin position="21"/>
        <end position="101"/>
    </location>
</feature>
<keyword evidence="1" id="KW-0732">Signal</keyword>
<sequence>MTKAIAVLLTLLGIAFAQIDRTCIDIAFNSETNTLSGKCQPRDNSGYIPSELDLNNCFGYDGTNITPTYHGNFAESCHGCEMFVAPDPWYGGAEYWIRCTCKGQSEKVAVPLEAAVAHEPKHISAQEFKGLCLLSPSLNQLYLPFNYFGNNNGAFRDVIRSADVKVMERCTQLGAAPDMRWELPESDGCQCLSEQQHTHHRPIDELLENVSLGGAPIDKSVDALKWLLERKFDMKEQGDQPWYNANDYCDHVPGLLITILNKSPNCVRTEGICQMIQLLHSYGYSLPFHMNFASYLGRVLEDIGLPSIPGSLDVALRSHCPPELLGLVLRDYLRPLVKFDATSFAGFPLMKRWQEKYRGEAADVFGQKIKVLIKYQVLNQLEENMLRGIAESMRSMTTPTKASNIGLVDDRDSQGCWETLYRAILPFKSIKQHWILDIWDLINPNTVFSIRRACHCFNIDPDGNVYKMYHDYQMQNDQIRPTLKRPWGSKGVVKREDGKWVDREWSRLFDTDDDTGLQMMGRVGRSFSRLASWAEGCSYADVEKALLAPLPEDYETAKALLDEPEPEYHLISSGAVCSLGKAGFHNVVLVGKAEDMTNVCVFVKDTVDDLLEAFPSVRAGFLIGVDATAPEESLAKPGDIVVAFPQGFQPGQVQFDVKETIVSNHISTTFEMSDPPSSVKSVINDMQSPKGRQDWGQYLQHQSSRAELASIEDHQPLERNIDKANKVLRGKVASSARLLSDRGLANRVGCDSKIMCFERAGAIPVHQN</sequence>
<accession>F9G742</accession>
<proteinExistence type="predicted"/>
<protein>
    <recommendedName>
        <fullName evidence="2">Cyanovirin-N domain-containing protein</fullName>
    </recommendedName>
</protein>
<evidence type="ECO:0000259" key="2">
    <source>
        <dbReference type="Pfam" id="PF08881"/>
    </source>
</evidence>